<dbReference type="Pfam" id="PF13428">
    <property type="entry name" value="TPR_14"/>
    <property type="match status" value="1"/>
</dbReference>
<feature type="compositionally biased region" description="Acidic residues" evidence="6">
    <location>
        <begin position="56"/>
        <end position="76"/>
    </location>
</feature>
<dbReference type="FunFam" id="1.25.40.10:FF:000256">
    <property type="entry name" value="Probable pre-mRNA splicing factor prp1"/>
    <property type="match status" value="1"/>
</dbReference>
<evidence type="ECO:0000259" key="7">
    <source>
        <dbReference type="Pfam" id="PF06424"/>
    </source>
</evidence>
<evidence type="ECO:0000313" key="8">
    <source>
        <dbReference type="EMBL" id="SPO25134.1"/>
    </source>
</evidence>
<evidence type="ECO:0000313" key="9">
    <source>
        <dbReference type="Proteomes" id="UP000324022"/>
    </source>
</evidence>
<dbReference type="PANTHER" id="PTHR11246:SF1">
    <property type="entry name" value="PRE-MRNA-PROCESSING FACTOR 6"/>
    <property type="match status" value="1"/>
</dbReference>
<gene>
    <name evidence="8" type="ORF">UTRI_02762_B</name>
</gene>
<dbReference type="AlphaFoldDB" id="A0A5C3E333"/>
<evidence type="ECO:0000256" key="1">
    <source>
        <dbReference type="ARBA" id="ARBA00004123"/>
    </source>
</evidence>
<dbReference type="OrthoDB" id="440128at2759"/>
<dbReference type="SMART" id="SM00386">
    <property type="entry name" value="HAT"/>
    <property type="match status" value="13"/>
</dbReference>
<feature type="region of interest" description="Disordered" evidence="6">
    <location>
        <begin position="21"/>
        <end position="95"/>
    </location>
</feature>
<keyword evidence="2" id="KW-0507">mRNA processing</keyword>
<dbReference type="Proteomes" id="UP000324022">
    <property type="component" value="Unassembled WGS sequence"/>
</dbReference>
<keyword evidence="9" id="KW-1185">Reference proteome</keyword>
<dbReference type="GO" id="GO:0071013">
    <property type="term" value="C:catalytic step 2 spliceosome"/>
    <property type="evidence" value="ECO:0007669"/>
    <property type="project" value="TreeGrafter"/>
</dbReference>
<reference evidence="8 9" key="1">
    <citation type="submission" date="2018-03" db="EMBL/GenBank/DDBJ databases">
        <authorList>
            <person name="Guldener U."/>
        </authorList>
    </citation>
    <scope>NUCLEOTIDE SEQUENCE [LARGE SCALE GENOMIC DNA]</scope>
    <source>
        <strain evidence="8 9">NBRC100155</strain>
    </source>
</reference>
<dbReference type="InterPro" id="IPR011990">
    <property type="entry name" value="TPR-like_helical_dom_sf"/>
</dbReference>
<dbReference type="GO" id="GO:0046540">
    <property type="term" value="C:U4/U6 x U5 tri-snRNP complex"/>
    <property type="evidence" value="ECO:0007669"/>
    <property type="project" value="TreeGrafter"/>
</dbReference>
<comment type="subcellular location">
    <subcellularLocation>
        <location evidence="1">Nucleus</location>
    </subcellularLocation>
</comment>
<dbReference type="InterPro" id="IPR045075">
    <property type="entry name" value="Syf1-like"/>
</dbReference>
<evidence type="ECO:0000256" key="2">
    <source>
        <dbReference type="ARBA" id="ARBA00022664"/>
    </source>
</evidence>
<keyword evidence="5" id="KW-0539">Nucleus</keyword>
<feature type="domain" description="PRP1 splicing factor N-terminal" evidence="7">
    <location>
        <begin position="15"/>
        <end position="169"/>
    </location>
</feature>
<dbReference type="InterPro" id="IPR003107">
    <property type="entry name" value="HAT"/>
</dbReference>
<dbReference type="FunFam" id="1.25.40.10:FF:000384">
    <property type="entry name" value="Probable pre-mRNA splicing factor prp1"/>
    <property type="match status" value="1"/>
</dbReference>
<proteinExistence type="predicted"/>
<accession>A0A5C3E333</accession>
<sequence>MADKPNKLAFLSMQAPAGYVAGLGRGASGFTTRADIGPARLPSAASSSKTRKDGDGDGDAAADGDDSDDGRGEEEEGRFQDPENETGLFAGAVYEKDDEEADRIWDAVDARMDQRRKKFREAREREERKKARQEKPKIQTQFADLKRGLSAVTEDEWASLTESGSVTGKRMKAAAKREARNTRSFAISDTILVGNRDRNAVESALTSDQMQDAPEQDGNTISSLSEIGEARNKVFSHQLDAASSSGTATSIDPKGYLTELSSTVIKTDAEIGDIKKARSLLDSVIKTNPSHAPGWIAAARVEEVAGKMSNARKIISQGCEHCPKSEDIWLEAARLNTKDNAKVILARSIAHCSQSVNIWLKAVELEVDPESKRRVLRKSLEYIPHSVKLWKELVNLEENPEDARILLSGAVSAVPLSVDLWLALARLSNPTEAKKVLNEARKTIPTSHEIWIAAARLLEETEGDDVKVDKTVVAAVKALRKSGAELSRDQWFAEAERVEKEGSPLVCSAIIKATIEQDVEEEDRRVVWCQDAQSALDRGCIETSRSILAYTLSIYPDRPQIWIQAIELEETHGTSSSLTSLLERAVTNVPKTEDLWLKYASLYTTTTTTSSSSSSSSSSDMDISTARSILIRAFDANIGSEKISLAAAELESKHGQPSAAAKLLERARVEVNSARVWLKSVTFERDFGSQQKALQLVEEALVKFPHFDKLYMVGGQLERSLHSNSSTDGGEGIKRAREYFSRGLRNCPSSSTLWILASRLEEEAGLVIRSRALLEKARLNNPTSETIWVESILVETRSSCFSQAKNLLARGLQTMPDSGSLWSLSIELEPRTSRKTKMTDALKKTNDHEKVLLTIAKQFWSESKFQQARKWFNRTVAKNKDYADAWATWYKFESIHGSQTQKQSILNKVEKFHPKHGPIWQSVAKNPKNISLTTKQILEIVATLIVPSN</sequence>
<dbReference type="InterPro" id="IPR010491">
    <property type="entry name" value="PRP1_N"/>
</dbReference>
<evidence type="ECO:0000256" key="4">
    <source>
        <dbReference type="ARBA" id="ARBA00023187"/>
    </source>
</evidence>
<evidence type="ECO:0000256" key="3">
    <source>
        <dbReference type="ARBA" id="ARBA00022737"/>
    </source>
</evidence>
<dbReference type="Gene3D" id="1.25.40.10">
    <property type="entry name" value="Tetratricopeptide repeat domain"/>
    <property type="match status" value="4"/>
</dbReference>
<protein>
    <submittedName>
        <fullName evidence="8">Probable pre-mRNA splicing factor prp1</fullName>
    </submittedName>
</protein>
<keyword evidence="4" id="KW-0508">mRNA splicing</keyword>
<dbReference type="EMBL" id="OOIN01000010">
    <property type="protein sequence ID" value="SPO25134.1"/>
    <property type="molecule type" value="Genomic_DNA"/>
</dbReference>
<dbReference type="Pfam" id="PF06424">
    <property type="entry name" value="PRP1_N"/>
    <property type="match status" value="1"/>
</dbReference>
<name>A0A5C3E333_9BASI</name>
<evidence type="ECO:0000256" key="5">
    <source>
        <dbReference type="ARBA" id="ARBA00023242"/>
    </source>
</evidence>
<dbReference type="SUPFAM" id="SSF48452">
    <property type="entry name" value="TPR-like"/>
    <property type="match status" value="4"/>
</dbReference>
<organism evidence="8 9">
    <name type="scientific">Ustilago trichophora</name>
    <dbReference type="NCBI Taxonomy" id="86804"/>
    <lineage>
        <taxon>Eukaryota</taxon>
        <taxon>Fungi</taxon>
        <taxon>Dikarya</taxon>
        <taxon>Basidiomycota</taxon>
        <taxon>Ustilaginomycotina</taxon>
        <taxon>Ustilaginomycetes</taxon>
        <taxon>Ustilaginales</taxon>
        <taxon>Ustilaginaceae</taxon>
        <taxon>Ustilago</taxon>
    </lineage>
</organism>
<dbReference type="GO" id="GO:0000244">
    <property type="term" value="P:spliceosomal tri-snRNP complex assembly"/>
    <property type="evidence" value="ECO:0007669"/>
    <property type="project" value="TreeGrafter"/>
</dbReference>
<dbReference type="PANTHER" id="PTHR11246">
    <property type="entry name" value="PRE-MRNA SPLICING FACTOR"/>
    <property type="match status" value="1"/>
</dbReference>
<evidence type="ECO:0000256" key="6">
    <source>
        <dbReference type="SAM" id="MobiDB-lite"/>
    </source>
</evidence>
<keyword evidence="3" id="KW-0677">Repeat</keyword>